<gene>
    <name evidence="1" type="ORF">E1956_40330</name>
</gene>
<dbReference type="Pfam" id="PF08734">
    <property type="entry name" value="GYD"/>
    <property type="match status" value="1"/>
</dbReference>
<organism evidence="1 2">
    <name type="scientific">Paraburkholderia pallida</name>
    <dbReference type="NCBI Taxonomy" id="2547399"/>
    <lineage>
        <taxon>Bacteria</taxon>
        <taxon>Pseudomonadati</taxon>
        <taxon>Pseudomonadota</taxon>
        <taxon>Betaproteobacteria</taxon>
        <taxon>Burkholderiales</taxon>
        <taxon>Burkholderiaceae</taxon>
        <taxon>Paraburkholderia</taxon>
    </lineage>
</organism>
<dbReference type="AlphaFoldDB" id="A0A4P7D8A4"/>
<proteinExistence type="predicted"/>
<sequence>MPEFILMTRLSPEALRSPVNAEAHEERALERIARACPGVEWKHSYAMLGQYDFLDIFSAPDLQTAMRVSALMRTLGRAHSEVWPAIPRKDFHTIIAAMS</sequence>
<reference evidence="1 2" key="1">
    <citation type="submission" date="2019-03" db="EMBL/GenBank/DDBJ databases">
        <title>Paraburkholderia sp. 7MH5, isolated from subtropical forest soil.</title>
        <authorList>
            <person name="Gao Z.-H."/>
            <person name="Qiu L.-H."/>
        </authorList>
    </citation>
    <scope>NUCLEOTIDE SEQUENCE [LARGE SCALE GENOMIC DNA]</scope>
    <source>
        <strain evidence="1 2">7MH5</strain>
    </source>
</reference>
<evidence type="ECO:0000313" key="2">
    <source>
        <dbReference type="Proteomes" id="UP000295727"/>
    </source>
</evidence>
<protein>
    <submittedName>
        <fullName evidence="1">GYD domain-containing protein</fullName>
    </submittedName>
</protein>
<dbReference type="InterPro" id="IPR014845">
    <property type="entry name" value="GYD/TTHA1554"/>
</dbReference>
<dbReference type="EMBL" id="CP038151">
    <property type="protein sequence ID" value="QBR03380.1"/>
    <property type="molecule type" value="Genomic_DNA"/>
</dbReference>
<evidence type="ECO:0000313" key="1">
    <source>
        <dbReference type="EMBL" id="QBR03380.1"/>
    </source>
</evidence>
<dbReference type="OrthoDB" id="1550863at2"/>
<name>A0A4P7D8A4_9BURK</name>
<dbReference type="Proteomes" id="UP000295727">
    <property type="component" value="Chromosome 4"/>
</dbReference>
<dbReference type="RefSeq" id="WP_134758874.1">
    <property type="nucleotide sequence ID" value="NZ_CP038151.1"/>
</dbReference>
<dbReference type="KEGG" id="ppai:E1956_40330"/>
<accession>A0A4P7D8A4</accession>
<keyword evidence="2" id="KW-1185">Reference proteome</keyword>